<sequence length="286" mass="31654">MAERLDMTLDDIIKNNKKSSGSYTNTTFRGGGPDRSRGLGRSRGPEPEPAPGPTRRVDNRVLTRMKPYFVPQAFHVQNVLVGGESSSEAGTRLYISNLDYEVTNEDIKVLFSDVGELKRYAIHYDRGGRSKGTAEVVYMRQSDAVAAMKKYNNLQLDGKPMRLELVGVNIVTPVPIPPMQKGILGTDPINLSQRIVGRGQALGGNVHYRGSERGHGGGRSRPEKVSAADLDADLERIVGRGQARDVHRESERGQSGSRKHPEKLSADDLDADLEKYRQQAMRMRIN</sequence>
<dbReference type="PANTHER" id="PTHR19965">
    <property type="entry name" value="RNA AND EXPORT FACTOR BINDING PROTEIN"/>
    <property type="match status" value="1"/>
</dbReference>
<evidence type="ECO:0000256" key="1">
    <source>
        <dbReference type="ARBA" id="ARBA00022884"/>
    </source>
</evidence>
<dbReference type="EMBL" id="MNCJ02000329">
    <property type="protein sequence ID" value="KAF5770862.1"/>
    <property type="molecule type" value="Genomic_DNA"/>
</dbReference>
<gene>
    <name evidence="6" type="ORF">HannXRQ_Chr14g0458301</name>
    <name evidence="5" type="ORF">HanXRQr2_Chr14g0664141</name>
</gene>
<dbReference type="OMA" id="DRYHLEA"/>
<dbReference type="AlphaFoldDB" id="A0A251SM24"/>
<dbReference type="InterPro" id="IPR012677">
    <property type="entry name" value="Nucleotide-bd_a/b_plait_sf"/>
</dbReference>
<dbReference type="SMART" id="SM00360">
    <property type="entry name" value="RRM"/>
    <property type="match status" value="1"/>
</dbReference>
<feature type="compositionally biased region" description="Polar residues" evidence="3">
    <location>
        <begin position="18"/>
        <end position="28"/>
    </location>
</feature>
<proteinExistence type="predicted"/>
<dbReference type="Gene3D" id="3.30.70.330">
    <property type="match status" value="1"/>
</dbReference>
<dbReference type="OrthoDB" id="1049195at2759"/>
<reference evidence="5 7" key="1">
    <citation type="journal article" date="2017" name="Nature">
        <title>The sunflower genome provides insights into oil metabolism, flowering and Asterid evolution.</title>
        <authorList>
            <person name="Badouin H."/>
            <person name="Gouzy J."/>
            <person name="Grassa C.J."/>
            <person name="Murat F."/>
            <person name="Staton S.E."/>
            <person name="Cottret L."/>
            <person name="Lelandais-Briere C."/>
            <person name="Owens G.L."/>
            <person name="Carrere S."/>
            <person name="Mayjonade B."/>
            <person name="Legrand L."/>
            <person name="Gill N."/>
            <person name="Kane N.C."/>
            <person name="Bowers J.E."/>
            <person name="Hubner S."/>
            <person name="Bellec A."/>
            <person name="Berard A."/>
            <person name="Berges H."/>
            <person name="Blanchet N."/>
            <person name="Boniface M.C."/>
            <person name="Brunel D."/>
            <person name="Catrice O."/>
            <person name="Chaidir N."/>
            <person name="Claudel C."/>
            <person name="Donnadieu C."/>
            <person name="Faraut T."/>
            <person name="Fievet G."/>
            <person name="Helmstetter N."/>
            <person name="King M."/>
            <person name="Knapp S.J."/>
            <person name="Lai Z."/>
            <person name="Le Paslier M.C."/>
            <person name="Lippi Y."/>
            <person name="Lorenzon L."/>
            <person name="Mandel J.R."/>
            <person name="Marage G."/>
            <person name="Marchand G."/>
            <person name="Marquand E."/>
            <person name="Bret-Mestries E."/>
            <person name="Morien E."/>
            <person name="Nambeesan S."/>
            <person name="Nguyen T."/>
            <person name="Pegot-Espagnet P."/>
            <person name="Pouilly N."/>
            <person name="Raftis F."/>
            <person name="Sallet E."/>
            <person name="Schiex T."/>
            <person name="Thomas J."/>
            <person name="Vandecasteele C."/>
            <person name="Vares D."/>
            <person name="Vear F."/>
            <person name="Vautrin S."/>
            <person name="Crespi M."/>
            <person name="Mangin B."/>
            <person name="Burke J.M."/>
            <person name="Salse J."/>
            <person name="Munos S."/>
            <person name="Vincourt P."/>
            <person name="Rieseberg L.H."/>
            <person name="Langlade N.B."/>
        </authorList>
    </citation>
    <scope>NUCLEOTIDE SEQUENCE [LARGE SCALE GENOMIC DNA]</scope>
    <source>
        <strain evidence="7">cv. SF193</strain>
        <tissue evidence="5">Leaves</tissue>
    </source>
</reference>
<dbReference type="InterPro" id="IPR051229">
    <property type="entry name" value="ALYREF_mRNA_export"/>
</dbReference>
<feature type="region of interest" description="Disordered" evidence="3">
    <location>
        <begin position="206"/>
        <end position="271"/>
    </location>
</feature>
<dbReference type="InterPro" id="IPR000504">
    <property type="entry name" value="RRM_dom"/>
</dbReference>
<dbReference type="GO" id="GO:0006406">
    <property type="term" value="P:mRNA export from nucleus"/>
    <property type="evidence" value="ECO:0000318"/>
    <property type="project" value="GO_Central"/>
</dbReference>
<dbReference type="GO" id="GO:0003729">
    <property type="term" value="F:mRNA binding"/>
    <property type="evidence" value="ECO:0000318"/>
    <property type="project" value="GO_Central"/>
</dbReference>
<reference evidence="5" key="3">
    <citation type="submission" date="2020-06" db="EMBL/GenBank/DDBJ databases">
        <title>Helianthus annuus Genome sequencing and assembly Release 2.</title>
        <authorList>
            <person name="Gouzy J."/>
            <person name="Langlade N."/>
            <person name="Munos S."/>
        </authorList>
    </citation>
    <scope>NUCLEOTIDE SEQUENCE</scope>
    <source>
        <tissue evidence="5">Leaves</tissue>
    </source>
</reference>
<dbReference type="PANTHER" id="PTHR19965:SF69">
    <property type="entry name" value="NUCLEOTIDE-BINDING ALPHA-BETA PLAIT DOMAIN-CONTAINING PROTEIN-RELATED"/>
    <property type="match status" value="1"/>
</dbReference>
<dbReference type="Proteomes" id="UP000215914">
    <property type="component" value="Chromosome 14"/>
</dbReference>
<dbReference type="SUPFAM" id="SSF54928">
    <property type="entry name" value="RNA-binding domain, RBD"/>
    <property type="match status" value="1"/>
</dbReference>
<evidence type="ECO:0000256" key="2">
    <source>
        <dbReference type="PROSITE-ProRule" id="PRU00176"/>
    </source>
</evidence>
<organism evidence="6 7">
    <name type="scientific">Helianthus annuus</name>
    <name type="common">Common sunflower</name>
    <dbReference type="NCBI Taxonomy" id="4232"/>
    <lineage>
        <taxon>Eukaryota</taxon>
        <taxon>Viridiplantae</taxon>
        <taxon>Streptophyta</taxon>
        <taxon>Embryophyta</taxon>
        <taxon>Tracheophyta</taxon>
        <taxon>Spermatophyta</taxon>
        <taxon>Magnoliopsida</taxon>
        <taxon>eudicotyledons</taxon>
        <taxon>Gunneridae</taxon>
        <taxon>Pentapetalae</taxon>
        <taxon>asterids</taxon>
        <taxon>campanulids</taxon>
        <taxon>Asterales</taxon>
        <taxon>Asteraceae</taxon>
        <taxon>Asteroideae</taxon>
        <taxon>Heliantheae alliance</taxon>
        <taxon>Heliantheae</taxon>
        <taxon>Helianthus</taxon>
    </lineage>
</organism>
<dbReference type="CDD" id="cd12680">
    <property type="entry name" value="RRM_THOC4"/>
    <property type="match status" value="1"/>
</dbReference>
<protein>
    <submittedName>
        <fullName evidence="6">Putative nucleotide-binding alpha-beta plait domain-containing protein</fullName>
    </submittedName>
    <submittedName>
        <fullName evidence="5">RNA recognition motif domain, nucleotide-binding alpha-beta plait domain superfamily</fullName>
    </submittedName>
</protein>
<dbReference type="InParanoid" id="A0A251SM24"/>
<evidence type="ECO:0000313" key="7">
    <source>
        <dbReference type="Proteomes" id="UP000215914"/>
    </source>
</evidence>
<accession>A0A251SM24</accession>
<feature type="domain" description="RRM" evidence="4">
    <location>
        <begin position="91"/>
        <end position="168"/>
    </location>
</feature>
<dbReference type="EMBL" id="CM007903">
    <property type="protein sequence ID" value="OTF99591.1"/>
    <property type="molecule type" value="Genomic_DNA"/>
</dbReference>
<keyword evidence="7" id="KW-1185">Reference proteome</keyword>
<evidence type="ECO:0000259" key="4">
    <source>
        <dbReference type="PROSITE" id="PS50102"/>
    </source>
</evidence>
<evidence type="ECO:0000256" key="3">
    <source>
        <dbReference type="SAM" id="MobiDB-lite"/>
    </source>
</evidence>
<evidence type="ECO:0000313" key="5">
    <source>
        <dbReference type="EMBL" id="KAF5770862.1"/>
    </source>
</evidence>
<feature type="compositionally biased region" description="Basic and acidic residues" evidence="3">
    <location>
        <begin position="262"/>
        <end position="271"/>
    </location>
</feature>
<name>A0A251SM24_HELAN</name>
<keyword evidence="1 2" id="KW-0694">RNA-binding</keyword>
<dbReference type="Gramene" id="mRNA:HanXRQr2_Chr14g0664141">
    <property type="protein sequence ID" value="mRNA:HanXRQr2_Chr14g0664141"/>
    <property type="gene ID" value="HanXRQr2_Chr14g0664141"/>
</dbReference>
<dbReference type="STRING" id="4232.A0A251SM24"/>
<dbReference type="PROSITE" id="PS50102">
    <property type="entry name" value="RRM"/>
    <property type="match status" value="1"/>
</dbReference>
<feature type="compositionally biased region" description="Basic and acidic residues" evidence="3">
    <location>
        <begin position="233"/>
        <end position="252"/>
    </location>
</feature>
<dbReference type="GO" id="GO:0005634">
    <property type="term" value="C:nucleus"/>
    <property type="evidence" value="ECO:0000318"/>
    <property type="project" value="GO_Central"/>
</dbReference>
<feature type="region of interest" description="Disordered" evidence="3">
    <location>
        <begin position="13"/>
        <end position="57"/>
    </location>
</feature>
<evidence type="ECO:0000313" key="6">
    <source>
        <dbReference type="EMBL" id="OTF99591.1"/>
    </source>
</evidence>
<reference evidence="6" key="2">
    <citation type="submission" date="2017-02" db="EMBL/GenBank/DDBJ databases">
        <title>Sunflower complete genome.</title>
        <authorList>
            <person name="Langlade N."/>
            <person name="Munos S."/>
        </authorList>
    </citation>
    <scope>NUCLEOTIDE SEQUENCE [LARGE SCALE GENOMIC DNA]</scope>
    <source>
        <tissue evidence="6">Leaves</tissue>
    </source>
</reference>
<dbReference type="InterPro" id="IPR035979">
    <property type="entry name" value="RBD_domain_sf"/>
</dbReference>
<feature type="compositionally biased region" description="Basic and acidic residues" evidence="3">
    <location>
        <begin position="209"/>
        <end position="226"/>
    </location>
</feature>
<dbReference type="Pfam" id="PF00076">
    <property type="entry name" value="RRM_1"/>
    <property type="match status" value="1"/>
</dbReference>